<dbReference type="GO" id="GO:0005524">
    <property type="term" value="F:ATP binding"/>
    <property type="evidence" value="ECO:0007669"/>
    <property type="project" value="UniProtKB-KW"/>
</dbReference>
<dbReference type="RefSeq" id="WP_037400368.1">
    <property type="nucleotide sequence ID" value="NZ_JBGCBA010000003.1"/>
</dbReference>
<dbReference type="SUPFAM" id="SSF52540">
    <property type="entry name" value="P-loop containing nucleoside triphosphate hydrolases"/>
    <property type="match status" value="1"/>
</dbReference>
<gene>
    <name evidence="5" type="ORF">CO661_24435</name>
</gene>
<keyword evidence="3 5" id="KW-0067">ATP-binding</keyword>
<evidence type="ECO:0000256" key="1">
    <source>
        <dbReference type="ARBA" id="ARBA00022448"/>
    </source>
</evidence>
<dbReference type="GO" id="GO:0005886">
    <property type="term" value="C:plasma membrane"/>
    <property type="evidence" value="ECO:0007669"/>
    <property type="project" value="TreeGrafter"/>
</dbReference>
<dbReference type="GO" id="GO:1903806">
    <property type="term" value="P:L-isoleucine import across plasma membrane"/>
    <property type="evidence" value="ECO:0007669"/>
    <property type="project" value="TreeGrafter"/>
</dbReference>
<dbReference type="EMBL" id="NWTC01000023">
    <property type="protein sequence ID" value="PDT45206.1"/>
    <property type="molecule type" value="Genomic_DNA"/>
</dbReference>
<evidence type="ECO:0000259" key="4">
    <source>
        <dbReference type="PROSITE" id="PS50893"/>
    </source>
</evidence>
<dbReference type="GeneID" id="48977264"/>
<evidence type="ECO:0000313" key="6">
    <source>
        <dbReference type="Proteomes" id="UP000220353"/>
    </source>
</evidence>
<dbReference type="GO" id="GO:0042941">
    <property type="term" value="P:D-alanine transmembrane transport"/>
    <property type="evidence" value="ECO:0007669"/>
    <property type="project" value="TreeGrafter"/>
</dbReference>
<keyword evidence="2" id="KW-0547">Nucleotide-binding</keyword>
<comment type="caution">
    <text evidence="5">The sequence shown here is derived from an EMBL/GenBank/DDBJ whole genome shotgun (WGS) entry which is preliminary data.</text>
</comment>
<dbReference type="GO" id="GO:1903805">
    <property type="term" value="P:L-valine import across plasma membrane"/>
    <property type="evidence" value="ECO:0007669"/>
    <property type="project" value="TreeGrafter"/>
</dbReference>
<dbReference type="PANTHER" id="PTHR45772:SF7">
    <property type="entry name" value="AMINO ACID ABC TRANSPORTER ATP-BINDING PROTEIN"/>
    <property type="match status" value="1"/>
</dbReference>
<dbReference type="InterPro" id="IPR032823">
    <property type="entry name" value="BCA_ABC_TP_C"/>
</dbReference>
<feature type="domain" description="ABC transporter" evidence="4">
    <location>
        <begin position="9"/>
        <end position="242"/>
    </location>
</feature>
<dbReference type="GO" id="GO:0015808">
    <property type="term" value="P:L-alanine transport"/>
    <property type="evidence" value="ECO:0007669"/>
    <property type="project" value="TreeGrafter"/>
</dbReference>
<dbReference type="AlphaFoldDB" id="A0A2A6LSL6"/>
<evidence type="ECO:0000256" key="3">
    <source>
        <dbReference type="ARBA" id="ARBA00022840"/>
    </source>
</evidence>
<protein>
    <submittedName>
        <fullName evidence="5">ABC transporter ATP-binding protein</fullName>
    </submittedName>
</protein>
<dbReference type="Proteomes" id="UP000220353">
    <property type="component" value="Unassembled WGS sequence"/>
</dbReference>
<accession>A0A2A6LSL6</accession>
<dbReference type="GO" id="GO:0016887">
    <property type="term" value="F:ATP hydrolysis activity"/>
    <property type="evidence" value="ECO:0007669"/>
    <property type="project" value="InterPro"/>
</dbReference>
<dbReference type="SMART" id="SM00382">
    <property type="entry name" value="AAA"/>
    <property type="match status" value="1"/>
</dbReference>
<reference evidence="5 6" key="1">
    <citation type="submission" date="2017-09" db="EMBL/GenBank/DDBJ databases">
        <title>Comparative genomics of rhizobia isolated from Phaseolus vulgaris in China.</title>
        <authorList>
            <person name="Tong W."/>
        </authorList>
    </citation>
    <scope>NUCLEOTIDE SEQUENCE [LARGE SCALE GENOMIC DNA]</scope>
    <source>
        <strain evidence="5 6">PCH1</strain>
    </source>
</reference>
<dbReference type="GO" id="GO:0015188">
    <property type="term" value="F:L-isoleucine transmembrane transporter activity"/>
    <property type="evidence" value="ECO:0007669"/>
    <property type="project" value="TreeGrafter"/>
</dbReference>
<sequence length="251" mass="27145">MTKSRKEKLEAKDVHVVFGGIRALSGVNLTLRAGDILGLIGPNGAGKTTMVNVLTGFQKPSPGAVVVDGEDISELSARKMAQFGIGRSFQSARLFRGLTVTENLVVAGLGIGLSRRSAVAQAGEILNWIGYRHDPENRCDSLPYSDERRISIARALALQPSFVLLDEPASGMNDQECDQLMETIVNIPRRFGCGVMLIEHNMQVIMGVCQRIHVLDGGKSLAEGAPEEIRKDPNVLRAYLGNKASHKDAII</sequence>
<dbReference type="GO" id="GO:0005304">
    <property type="term" value="F:L-valine transmembrane transporter activity"/>
    <property type="evidence" value="ECO:0007669"/>
    <property type="project" value="TreeGrafter"/>
</dbReference>
<dbReference type="CDD" id="cd03219">
    <property type="entry name" value="ABC_Mj1267_LivG_branched"/>
    <property type="match status" value="1"/>
</dbReference>
<dbReference type="Pfam" id="PF00005">
    <property type="entry name" value="ABC_tran"/>
    <property type="match status" value="1"/>
</dbReference>
<proteinExistence type="predicted"/>
<dbReference type="Gene3D" id="3.40.50.300">
    <property type="entry name" value="P-loop containing nucleotide triphosphate hydrolases"/>
    <property type="match status" value="1"/>
</dbReference>
<dbReference type="Pfam" id="PF12399">
    <property type="entry name" value="BCA_ABC_TP_C"/>
    <property type="match status" value="1"/>
</dbReference>
<dbReference type="InterPro" id="IPR051120">
    <property type="entry name" value="ABC_AA/LPS_Transport"/>
</dbReference>
<keyword evidence="1" id="KW-0813">Transport</keyword>
<dbReference type="PANTHER" id="PTHR45772">
    <property type="entry name" value="CONSERVED COMPONENT OF ABC TRANSPORTER FOR NATURAL AMINO ACIDS-RELATED"/>
    <property type="match status" value="1"/>
</dbReference>
<evidence type="ECO:0000313" key="5">
    <source>
        <dbReference type="EMBL" id="PDT45206.1"/>
    </source>
</evidence>
<dbReference type="GO" id="GO:0015192">
    <property type="term" value="F:L-phenylalanine transmembrane transporter activity"/>
    <property type="evidence" value="ECO:0007669"/>
    <property type="project" value="TreeGrafter"/>
</dbReference>
<dbReference type="PROSITE" id="PS50893">
    <property type="entry name" value="ABC_TRANSPORTER_2"/>
    <property type="match status" value="1"/>
</dbReference>
<dbReference type="InterPro" id="IPR003593">
    <property type="entry name" value="AAA+_ATPase"/>
</dbReference>
<evidence type="ECO:0000256" key="2">
    <source>
        <dbReference type="ARBA" id="ARBA00022741"/>
    </source>
</evidence>
<dbReference type="InterPro" id="IPR003439">
    <property type="entry name" value="ABC_transporter-like_ATP-bd"/>
</dbReference>
<organism evidence="5 6">
    <name type="scientific">Rhizobium fredii</name>
    <name type="common">Sinorhizobium fredii</name>
    <dbReference type="NCBI Taxonomy" id="380"/>
    <lineage>
        <taxon>Bacteria</taxon>
        <taxon>Pseudomonadati</taxon>
        <taxon>Pseudomonadota</taxon>
        <taxon>Alphaproteobacteria</taxon>
        <taxon>Hyphomicrobiales</taxon>
        <taxon>Rhizobiaceae</taxon>
        <taxon>Sinorhizobium/Ensifer group</taxon>
        <taxon>Sinorhizobium</taxon>
    </lineage>
</organism>
<name>A0A2A6LSL6_RHIFR</name>
<dbReference type="InterPro" id="IPR027417">
    <property type="entry name" value="P-loop_NTPase"/>
</dbReference>